<gene>
    <name evidence="2" type="ORF">ASPFODRAFT_148441</name>
</gene>
<proteinExistence type="predicted"/>
<accession>A0A1M3SZK4</accession>
<dbReference type="Proteomes" id="UP000184063">
    <property type="component" value="Unassembled WGS sequence"/>
</dbReference>
<evidence type="ECO:0000256" key="1">
    <source>
        <dbReference type="SAM" id="MobiDB-lite"/>
    </source>
</evidence>
<name>A0A1M3SZK4_ASPLC</name>
<protein>
    <submittedName>
        <fullName evidence="2">Uncharacterized protein</fullName>
    </submittedName>
</protein>
<dbReference type="EMBL" id="KV878265">
    <property type="protein sequence ID" value="OJZ79933.1"/>
    <property type="molecule type" value="Genomic_DNA"/>
</dbReference>
<evidence type="ECO:0000313" key="2">
    <source>
        <dbReference type="EMBL" id="OJZ79933.1"/>
    </source>
</evidence>
<dbReference type="OrthoDB" id="4385702at2759"/>
<evidence type="ECO:0000313" key="3">
    <source>
        <dbReference type="Proteomes" id="UP000184063"/>
    </source>
</evidence>
<feature type="region of interest" description="Disordered" evidence="1">
    <location>
        <begin position="1"/>
        <end position="45"/>
    </location>
</feature>
<sequence length="302" mass="32719">MGRASDVAIPKDDGAERGSSITCPADVTARGEGNEIRDDGNSTLPSDIGDNVGWAPSCSAIALPNSYMPADNSTGDPMADPGHWMPWDMEPRSWETLPASFWGWTWSQSGYLTGSETDGSLHPSIPASQAAGWPFGGEAEQPQYPSRSGVIPFLGDYSQELYPPGPSFDAPDPIPSSNALGLSCILETAPPSFPRFPHVQHVGEASLARPTESPMLMPPWDPLVPVSAALPKTDFHRHSLHQQPSAPIPVRNTDPTVPPWLQTMRDYQEAEVRPFDNFGANSLDLPRNVTVPEDQVEYRHAT</sequence>
<dbReference type="AlphaFoldDB" id="A0A1M3SZK4"/>
<dbReference type="VEuPathDB" id="FungiDB:ASPFODRAFT_148441"/>
<organism evidence="2 3">
    <name type="scientific">Aspergillus luchuensis (strain CBS 106.47)</name>
    <dbReference type="NCBI Taxonomy" id="1137211"/>
    <lineage>
        <taxon>Eukaryota</taxon>
        <taxon>Fungi</taxon>
        <taxon>Dikarya</taxon>
        <taxon>Ascomycota</taxon>
        <taxon>Pezizomycotina</taxon>
        <taxon>Eurotiomycetes</taxon>
        <taxon>Eurotiomycetidae</taxon>
        <taxon>Eurotiales</taxon>
        <taxon>Aspergillaceae</taxon>
        <taxon>Aspergillus</taxon>
        <taxon>Aspergillus subgen. Circumdati</taxon>
    </lineage>
</organism>
<reference evidence="3" key="1">
    <citation type="journal article" date="2017" name="Genome Biol.">
        <title>Comparative genomics reveals high biological diversity and specific adaptations in the industrially and medically important fungal genus Aspergillus.</title>
        <authorList>
            <person name="de Vries R.P."/>
            <person name="Riley R."/>
            <person name="Wiebenga A."/>
            <person name="Aguilar-Osorio G."/>
            <person name="Amillis S."/>
            <person name="Uchima C.A."/>
            <person name="Anderluh G."/>
            <person name="Asadollahi M."/>
            <person name="Askin M."/>
            <person name="Barry K."/>
            <person name="Battaglia E."/>
            <person name="Bayram O."/>
            <person name="Benocci T."/>
            <person name="Braus-Stromeyer S.A."/>
            <person name="Caldana C."/>
            <person name="Canovas D."/>
            <person name="Cerqueira G.C."/>
            <person name="Chen F."/>
            <person name="Chen W."/>
            <person name="Choi C."/>
            <person name="Clum A."/>
            <person name="Dos Santos R.A."/>
            <person name="Damasio A.R."/>
            <person name="Diallinas G."/>
            <person name="Emri T."/>
            <person name="Fekete E."/>
            <person name="Flipphi M."/>
            <person name="Freyberg S."/>
            <person name="Gallo A."/>
            <person name="Gournas C."/>
            <person name="Habgood R."/>
            <person name="Hainaut M."/>
            <person name="Harispe M.L."/>
            <person name="Henrissat B."/>
            <person name="Hilden K.S."/>
            <person name="Hope R."/>
            <person name="Hossain A."/>
            <person name="Karabika E."/>
            <person name="Karaffa L."/>
            <person name="Karanyi Z."/>
            <person name="Krasevec N."/>
            <person name="Kuo A."/>
            <person name="Kusch H."/>
            <person name="LaButti K."/>
            <person name="Lagendijk E.L."/>
            <person name="Lapidus A."/>
            <person name="Levasseur A."/>
            <person name="Lindquist E."/>
            <person name="Lipzen A."/>
            <person name="Logrieco A.F."/>
            <person name="MacCabe A."/>
            <person name="Maekelae M.R."/>
            <person name="Malavazi I."/>
            <person name="Melin P."/>
            <person name="Meyer V."/>
            <person name="Mielnichuk N."/>
            <person name="Miskei M."/>
            <person name="Molnar A.P."/>
            <person name="Mule G."/>
            <person name="Ngan C.Y."/>
            <person name="Orejas M."/>
            <person name="Orosz E."/>
            <person name="Ouedraogo J.P."/>
            <person name="Overkamp K.M."/>
            <person name="Park H.-S."/>
            <person name="Perrone G."/>
            <person name="Piumi F."/>
            <person name="Punt P.J."/>
            <person name="Ram A.F."/>
            <person name="Ramon A."/>
            <person name="Rauscher S."/>
            <person name="Record E."/>
            <person name="Riano-Pachon D.M."/>
            <person name="Robert V."/>
            <person name="Roehrig J."/>
            <person name="Ruller R."/>
            <person name="Salamov A."/>
            <person name="Salih N.S."/>
            <person name="Samson R.A."/>
            <person name="Sandor E."/>
            <person name="Sanguinetti M."/>
            <person name="Schuetze T."/>
            <person name="Sepcic K."/>
            <person name="Shelest E."/>
            <person name="Sherlock G."/>
            <person name="Sophianopoulou V."/>
            <person name="Squina F.M."/>
            <person name="Sun H."/>
            <person name="Susca A."/>
            <person name="Todd R.B."/>
            <person name="Tsang A."/>
            <person name="Unkles S.E."/>
            <person name="van de Wiele N."/>
            <person name="van Rossen-Uffink D."/>
            <person name="Oliveira J.V."/>
            <person name="Vesth T.C."/>
            <person name="Visser J."/>
            <person name="Yu J.-H."/>
            <person name="Zhou M."/>
            <person name="Andersen M.R."/>
            <person name="Archer D.B."/>
            <person name="Baker S.E."/>
            <person name="Benoit I."/>
            <person name="Brakhage A.A."/>
            <person name="Braus G.H."/>
            <person name="Fischer R."/>
            <person name="Frisvad J.C."/>
            <person name="Goldman G.H."/>
            <person name="Houbraken J."/>
            <person name="Oakley B."/>
            <person name="Pocsi I."/>
            <person name="Scazzocchio C."/>
            <person name="Seiboth B."/>
            <person name="vanKuyk P.A."/>
            <person name="Wortman J."/>
            <person name="Dyer P.S."/>
            <person name="Grigoriev I.V."/>
        </authorList>
    </citation>
    <scope>NUCLEOTIDE SEQUENCE [LARGE SCALE GENOMIC DNA]</scope>
    <source>
        <strain evidence="3">CBS 106.47</strain>
    </source>
</reference>